<dbReference type="GeneTree" id="ENSGT00940000164817"/>
<dbReference type="InParanoid" id="H3AEM2"/>
<feature type="domain" description="PDZ" evidence="4">
    <location>
        <begin position="37"/>
        <end position="124"/>
    </location>
</feature>
<dbReference type="InterPro" id="IPR001478">
    <property type="entry name" value="PDZ"/>
</dbReference>
<dbReference type="PROSITE" id="PS50106">
    <property type="entry name" value="PDZ"/>
    <property type="match status" value="2"/>
</dbReference>
<dbReference type="HOGENOM" id="CLU_022133_1_0_1"/>
<sequence>IVRNLFTLPCVLCWLILVFFIFRTLMGPYGLDRAVHCMEFTDCENGLGIKVVGGVKENSRHFGIYVKRILPGGLASSDAVGRLQPGDQILEVNGDSLVGVTNERAVDILRTASTTNHMRLIIARDEEARREFTDLLDKYGYHSNTDSARSSPILQGNGRYLDSTSSGSSSRSQSPQLSSPGGLSSAFNGSSGPPLRSATNYPTDTGIQVISVMKSTGLGLTITGGSNRPEGPMVWVQDISPGGDCHRDGRLRPGDQIIAINKDSLIGVSHEEARSILNRSKFRHEGTVEIAFIPGRGPLNPITVMHNGVHSPQRSMGNDYGSCSLKVHVRVPETRHEGHLPVPSPSPDICPPELTVAATSTSTSQTASPIKQKVALDPNIRLKAEKLDLVLRYLGVNVTEERKSQLRQSLTTDPQGTVAFGDFAQAARHMLHDEMEQAGLEHYPLMFEHHEVANLLDTSAFRSPTHISVSSSEQDEIEQFQTEIKGLKVSEREVQALLKATEESKKALEEEFQRLSQKASGFLAENRSLQGKLQLAEAVQHQAQSAEQDYEEVIRLLEAEITDLKTELVGQKQKPDPEVSKEDVVDLKNHLSILNSQLRKSELARKHLEISNRKLLSFTQNVHKVLTSSNLFGPDRSSRLTTPQPESRVKGSPELDSAPSGPVGVLVAQAKELVDRECSLSTED</sequence>
<reference evidence="6" key="1">
    <citation type="submission" date="2011-08" db="EMBL/GenBank/DDBJ databases">
        <title>The draft genome of Latimeria chalumnae.</title>
        <authorList>
            <person name="Di Palma F."/>
            <person name="Alfoldi J."/>
            <person name="Johnson J."/>
            <person name="Berlin A."/>
            <person name="Gnerre S."/>
            <person name="Jaffe D."/>
            <person name="MacCallum I."/>
            <person name="Young S."/>
            <person name="Walker B.J."/>
            <person name="Lander E."/>
            <person name="Lindblad-Toh K."/>
        </authorList>
    </citation>
    <scope>NUCLEOTIDE SEQUENCE [LARGE SCALE GENOMIC DNA]</scope>
    <source>
        <strain evidence="6">Wild caught</strain>
    </source>
</reference>
<evidence type="ECO:0000256" key="1">
    <source>
        <dbReference type="SAM" id="Coils"/>
    </source>
</evidence>
<reference evidence="5" key="3">
    <citation type="submission" date="2025-09" db="UniProtKB">
        <authorList>
            <consortium name="Ensembl"/>
        </authorList>
    </citation>
    <scope>IDENTIFICATION</scope>
</reference>
<evidence type="ECO:0000259" key="4">
    <source>
        <dbReference type="PROSITE" id="PS50106"/>
    </source>
</evidence>
<feature type="region of interest" description="Disordered" evidence="2">
    <location>
        <begin position="146"/>
        <end position="202"/>
    </location>
</feature>
<feature type="domain" description="PDZ" evidence="4">
    <location>
        <begin position="206"/>
        <end position="280"/>
    </location>
</feature>
<dbReference type="Pfam" id="PF00595">
    <property type="entry name" value="PDZ"/>
    <property type="match status" value="2"/>
</dbReference>
<dbReference type="CDD" id="cd06698">
    <property type="entry name" value="PDZ1_hSTXBP4-PDZ2_GgSTXBP4-like"/>
    <property type="match status" value="1"/>
</dbReference>
<keyword evidence="1" id="KW-0175">Coiled coil</keyword>
<reference evidence="5" key="2">
    <citation type="submission" date="2025-08" db="UniProtKB">
        <authorList>
            <consortium name="Ensembl"/>
        </authorList>
    </citation>
    <scope>IDENTIFICATION</scope>
</reference>
<evidence type="ECO:0000313" key="6">
    <source>
        <dbReference type="Proteomes" id="UP000008672"/>
    </source>
</evidence>
<evidence type="ECO:0000313" key="5">
    <source>
        <dbReference type="Ensembl" id="ENSLACP00000008093.1"/>
    </source>
</evidence>
<evidence type="ECO:0000256" key="3">
    <source>
        <dbReference type="SAM" id="Phobius"/>
    </source>
</evidence>
<dbReference type="Proteomes" id="UP000008672">
    <property type="component" value="Unassembled WGS sequence"/>
</dbReference>
<accession>H3AEM2</accession>
<dbReference type="SUPFAM" id="SSF50156">
    <property type="entry name" value="PDZ domain-like"/>
    <property type="match status" value="2"/>
</dbReference>
<organism evidence="5 6">
    <name type="scientific">Latimeria chalumnae</name>
    <name type="common">Coelacanth</name>
    <dbReference type="NCBI Taxonomy" id="7897"/>
    <lineage>
        <taxon>Eukaryota</taxon>
        <taxon>Metazoa</taxon>
        <taxon>Chordata</taxon>
        <taxon>Craniata</taxon>
        <taxon>Vertebrata</taxon>
        <taxon>Euteleostomi</taxon>
        <taxon>Coelacanthiformes</taxon>
        <taxon>Coelacanthidae</taxon>
        <taxon>Latimeria</taxon>
    </lineage>
</organism>
<dbReference type="PANTHER" id="PTHR19964:SF35">
    <property type="entry name" value="PDZ DOMAIN-CONTAINING PROTEIN"/>
    <property type="match status" value="1"/>
</dbReference>
<dbReference type="EMBL" id="AFYH01138092">
    <property type="status" value="NOT_ANNOTATED_CDS"/>
    <property type="molecule type" value="Genomic_DNA"/>
</dbReference>
<dbReference type="EMBL" id="AFYH01138089">
    <property type="status" value="NOT_ANNOTATED_CDS"/>
    <property type="molecule type" value="Genomic_DNA"/>
</dbReference>
<dbReference type="CDD" id="cd06692">
    <property type="entry name" value="PDZ1_GgSTXBP4-like"/>
    <property type="match status" value="1"/>
</dbReference>
<dbReference type="InterPro" id="IPR036034">
    <property type="entry name" value="PDZ_sf"/>
</dbReference>
<dbReference type="Ensembl" id="ENSLACT00000008159.1">
    <property type="protein sequence ID" value="ENSLACP00000008093.1"/>
    <property type="gene ID" value="ENSLACG00000007164.1"/>
</dbReference>
<dbReference type="Gene3D" id="2.30.42.10">
    <property type="match status" value="2"/>
</dbReference>
<keyword evidence="6" id="KW-1185">Reference proteome</keyword>
<keyword evidence="3" id="KW-1133">Transmembrane helix</keyword>
<feature type="region of interest" description="Disordered" evidence="2">
    <location>
        <begin position="629"/>
        <end position="663"/>
    </location>
</feature>
<dbReference type="EMBL" id="AFYH01138090">
    <property type="status" value="NOT_ANNOTATED_CDS"/>
    <property type="molecule type" value="Genomic_DNA"/>
</dbReference>
<dbReference type="EMBL" id="AFYH01138086">
    <property type="status" value="NOT_ANNOTATED_CDS"/>
    <property type="molecule type" value="Genomic_DNA"/>
</dbReference>
<feature type="compositionally biased region" description="Low complexity" evidence="2">
    <location>
        <begin position="163"/>
        <end position="185"/>
    </location>
</feature>
<feature type="coiled-coil region" evidence="1">
    <location>
        <begin position="491"/>
        <end position="574"/>
    </location>
</feature>
<dbReference type="InterPro" id="IPR051342">
    <property type="entry name" value="PDZ_scaffold"/>
</dbReference>
<feature type="compositionally biased region" description="Polar residues" evidence="2">
    <location>
        <begin position="186"/>
        <end position="202"/>
    </location>
</feature>
<feature type="transmembrane region" description="Helical" evidence="3">
    <location>
        <begin position="6"/>
        <end position="26"/>
    </location>
</feature>
<protein>
    <submittedName>
        <fullName evidence="5">Si:dkeyp-72e1.9</fullName>
    </submittedName>
</protein>
<dbReference type="PANTHER" id="PTHR19964">
    <property type="entry name" value="MULTIPLE PDZ DOMAIN PROTEIN"/>
    <property type="match status" value="1"/>
</dbReference>
<keyword evidence="3" id="KW-0472">Membrane</keyword>
<dbReference type="SMART" id="SM00228">
    <property type="entry name" value="PDZ"/>
    <property type="match status" value="2"/>
</dbReference>
<dbReference type="EMBL" id="AFYH01138088">
    <property type="status" value="NOT_ANNOTATED_CDS"/>
    <property type="molecule type" value="Genomic_DNA"/>
</dbReference>
<keyword evidence="3" id="KW-0812">Transmembrane</keyword>
<proteinExistence type="predicted"/>
<dbReference type="EMBL" id="AFYH01138091">
    <property type="status" value="NOT_ANNOTATED_CDS"/>
    <property type="molecule type" value="Genomic_DNA"/>
</dbReference>
<dbReference type="AlphaFoldDB" id="H3AEM2"/>
<dbReference type="eggNOG" id="KOG3528">
    <property type="taxonomic scope" value="Eukaryota"/>
</dbReference>
<name>H3AEM2_LATCH</name>
<dbReference type="OMA" id="STLMGPY"/>
<dbReference type="EMBL" id="AFYH01138087">
    <property type="status" value="NOT_ANNOTATED_CDS"/>
    <property type="molecule type" value="Genomic_DNA"/>
</dbReference>
<dbReference type="STRING" id="7897.ENSLACP00000008093"/>
<evidence type="ECO:0000256" key="2">
    <source>
        <dbReference type="SAM" id="MobiDB-lite"/>
    </source>
</evidence>